<evidence type="ECO:0008006" key="10">
    <source>
        <dbReference type="Google" id="ProtNLM"/>
    </source>
</evidence>
<dbReference type="PANTHER" id="PTHR15263">
    <property type="entry name" value="I-KAPPA-B-LIKE PROTEIN IKBL"/>
    <property type="match status" value="1"/>
</dbReference>
<feature type="region of interest" description="Disordered" evidence="7">
    <location>
        <begin position="317"/>
        <end position="360"/>
    </location>
</feature>
<dbReference type="Gene3D" id="1.20.5.340">
    <property type="match status" value="1"/>
</dbReference>
<protein>
    <recommendedName>
        <fullName evidence="10">J domain-containing protein</fullName>
    </recommendedName>
</protein>
<feature type="compositionally biased region" description="Polar residues" evidence="7">
    <location>
        <begin position="750"/>
        <end position="767"/>
    </location>
</feature>
<keyword evidence="5" id="KW-0539">Nucleus</keyword>
<keyword evidence="2" id="KW-0597">Phosphoprotein</keyword>
<dbReference type="Proteomes" id="UP000298327">
    <property type="component" value="Unassembled WGS sequence"/>
</dbReference>
<dbReference type="PANTHER" id="PTHR15263:SF1">
    <property type="entry name" value="NF-KAPPA-B INHIBITOR-LIKE PROTEIN 1"/>
    <property type="match status" value="1"/>
</dbReference>
<keyword evidence="3" id="KW-0677">Repeat</keyword>
<dbReference type="EMBL" id="SEOQ01000212">
    <property type="protein sequence ID" value="TFY66860.1"/>
    <property type="molecule type" value="Genomic_DNA"/>
</dbReference>
<reference evidence="8 9" key="1">
    <citation type="submission" date="2019-02" db="EMBL/GenBank/DDBJ databases">
        <title>Genome sequencing of the rare red list fungi Dentipellis fragilis.</title>
        <authorList>
            <person name="Buettner E."/>
            <person name="Kellner H."/>
        </authorList>
    </citation>
    <scope>NUCLEOTIDE SEQUENCE [LARGE SCALE GENOMIC DNA]</scope>
    <source>
        <strain evidence="8 9">DSM 105465</strain>
    </source>
</reference>
<dbReference type="AlphaFoldDB" id="A0A4Y9YYM3"/>
<evidence type="ECO:0000256" key="7">
    <source>
        <dbReference type="SAM" id="MobiDB-lite"/>
    </source>
</evidence>
<feature type="region of interest" description="Disordered" evidence="7">
    <location>
        <begin position="884"/>
        <end position="905"/>
    </location>
</feature>
<dbReference type="InterPro" id="IPR038753">
    <property type="entry name" value="NFKBIL1"/>
</dbReference>
<evidence type="ECO:0000256" key="6">
    <source>
        <dbReference type="SAM" id="Coils"/>
    </source>
</evidence>
<proteinExistence type="predicted"/>
<evidence type="ECO:0000256" key="3">
    <source>
        <dbReference type="ARBA" id="ARBA00022737"/>
    </source>
</evidence>
<evidence type="ECO:0000313" key="8">
    <source>
        <dbReference type="EMBL" id="TFY66860.1"/>
    </source>
</evidence>
<evidence type="ECO:0000313" key="9">
    <source>
        <dbReference type="Proteomes" id="UP000298327"/>
    </source>
</evidence>
<dbReference type="GO" id="GO:0043124">
    <property type="term" value="P:negative regulation of canonical NF-kappaB signal transduction"/>
    <property type="evidence" value="ECO:0007669"/>
    <property type="project" value="InterPro"/>
</dbReference>
<feature type="coiled-coil region" evidence="6">
    <location>
        <begin position="165"/>
        <end position="235"/>
    </location>
</feature>
<evidence type="ECO:0000256" key="5">
    <source>
        <dbReference type="ARBA" id="ARBA00023242"/>
    </source>
</evidence>
<sequence length="957" mass="108986">MESSGNGGTAGPDGPQTFQDSTPPTRCVSPPASVPSSSASQASAVQVSHEPQSEDMPQTYGKDDELHAKIHFGIDKCRQSLHNGMREAIANTETFSHQVVYGSDPARLFTWIGLVKDTQAPTQVRRLSAMLTRTTYELSQLADTELANFSSAVFPAIEELEKRWIDRLECKERDMRSECRKLLQMQETTFQKDLEDLKAIHALCEDEQKALKENNAQQEKTLAELKDQYEKALADDKRRHDQELLDLRAKFEKEAAVRDAQCLSDVSAANNKTSDEMALRQKAEAELASSCAKSLKVREDLEGAQARLRDALKKKEANDELRRKENERREVEARQREQRRHRREEEARRKEAEMCARHQTQMDTKQGWLDRAMEEVGGLKVALKKETVLALQKDVVNAERIKKADDAERRNLDQKWEKEAKQHEQDRLRREVEITKKESELRASHRLQLNAKQEELDRAMKQIGDLEANLKEETRESMELLEDSLSYEVRVRKMSADLVTARSGRKEAEVKQQTAEDQRKAIEERLRAAEEKQNAAKQKLVIAEQQREAAERLQQNAQAEHRHMQKEMLSAQFHRVIAVAELNLLKMKADEEKDVHGRERAANQATITMLRRQLEESTQYGTGAAVYRRMHDVLWAYILGSPLKFSMIAWPVMNGARSLGDLAPSAIQTFVLDSRYAGGRSDTVRVREAIRMWHPDKFGQRLASRASEDDRGLIKKGVEAVSQALNGMLAELGKSSTCRGMTACAHSSGAHASNPQKSAPANASSHPSIPRHCQVSTTNFNKTLPDASNAMAYMDEFGRWDMPRYQASLTLIPETNRRGFRLKFRAMAKGVTAVNRLRAPLRSLYYRAKMIGRGARLEARNEELRMQNEQLRAENEQLRAENEQLRAENEERRMENEGLRTENEELRTDNEGLTARIEELAARVEGLERAARRRSADLYLVNAQLQLAEFMKSVGKP</sequence>
<evidence type="ECO:0000256" key="4">
    <source>
        <dbReference type="ARBA" id="ARBA00023043"/>
    </source>
</evidence>
<comment type="subcellular location">
    <subcellularLocation>
        <location evidence="1">Nucleus</location>
    </subcellularLocation>
</comment>
<feature type="region of interest" description="Disordered" evidence="7">
    <location>
        <begin position="746"/>
        <end position="769"/>
    </location>
</feature>
<keyword evidence="4" id="KW-0040">ANK repeat</keyword>
<evidence type="ECO:0000256" key="1">
    <source>
        <dbReference type="ARBA" id="ARBA00004123"/>
    </source>
</evidence>
<name>A0A4Y9YYM3_9AGAM</name>
<feature type="region of interest" description="Disordered" evidence="7">
    <location>
        <begin position="407"/>
        <end position="428"/>
    </location>
</feature>
<feature type="region of interest" description="Disordered" evidence="7">
    <location>
        <begin position="1"/>
        <end position="60"/>
    </location>
</feature>
<feature type="compositionally biased region" description="Basic and acidic residues" evidence="7">
    <location>
        <begin position="343"/>
        <end position="356"/>
    </location>
</feature>
<feature type="compositionally biased region" description="Basic and acidic residues" evidence="7">
    <location>
        <begin position="317"/>
        <end position="336"/>
    </location>
</feature>
<feature type="compositionally biased region" description="Gly residues" evidence="7">
    <location>
        <begin position="1"/>
        <end position="11"/>
    </location>
</feature>
<feature type="compositionally biased region" description="Low complexity" evidence="7">
    <location>
        <begin position="28"/>
        <end position="48"/>
    </location>
</feature>
<evidence type="ECO:0000256" key="2">
    <source>
        <dbReference type="ARBA" id="ARBA00022553"/>
    </source>
</evidence>
<organism evidence="8 9">
    <name type="scientific">Dentipellis fragilis</name>
    <dbReference type="NCBI Taxonomy" id="205917"/>
    <lineage>
        <taxon>Eukaryota</taxon>
        <taxon>Fungi</taxon>
        <taxon>Dikarya</taxon>
        <taxon>Basidiomycota</taxon>
        <taxon>Agaricomycotina</taxon>
        <taxon>Agaricomycetes</taxon>
        <taxon>Russulales</taxon>
        <taxon>Hericiaceae</taxon>
        <taxon>Dentipellis</taxon>
    </lineage>
</organism>
<dbReference type="OrthoDB" id="10529534at2759"/>
<accession>A0A4Y9YYM3</accession>
<keyword evidence="9" id="KW-1185">Reference proteome</keyword>
<dbReference type="GO" id="GO:0005634">
    <property type="term" value="C:nucleus"/>
    <property type="evidence" value="ECO:0007669"/>
    <property type="project" value="UniProtKB-SubCell"/>
</dbReference>
<comment type="caution">
    <text evidence="8">The sequence shown here is derived from an EMBL/GenBank/DDBJ whole genome shotgun (WGS) entry which is preliminary data.</text>
</comment>
<dbReference type="STRING" id="205917.A0A4Y9YYM3"/>
<keyword evidence="6" id="KW-0175">Coiled coil</keyword>
<gene>
    <name evidence="8" type="ORF">EVG20_g4227</name>
</gene>